<feature type="compositionally biased region" description="Polar residues" evidence="1">
    <location>
        <begin position="1"/>
        <end position="16"/>
    </location>
</feature>
<keyword evidence="4" id="KW-1185">Reference proteome</keyword>
<reference evidence="3 4" key="1">
    <citation type="journal article" date="2012" name="PLoS Pathog.">
        <title>Diverse lifestyles and strategies of plant pathogenesis encoded in the genomes of eighteen Dothideomycetes fungi.</title>
        <authorList>
            <person name="Ohm R.A."/>
            <person name="Feau N."/>
            <person name="Henrissat B."/>
            <person name="Schoch C.L."/>
            <person name="Horwitz B.A."/>
            <person name="Barry K.W."/>
            <person name="Condon B.J."/>
            <person name="Copeland A.C."/>
            <person name="Dhillon B."/>
            <person name="Glaser F."/>
            <person name="Hesse C.N."/>
            <person name="Kosti I."/>
            <person name="LaButti K."/>
            <person name="Lindquist E.A."/>
            <person name="Lucas S."/>
            <person name="Salamov A.A."/>
            <person name="Bradshaw R.E."/>
            <person name="Ciuffetti L."/>
            <person name="Hamelin R.C."/>
            <person name="Kema G.H.J."/>
            <person name="Lawrence C."/>
            <person name="Scott J.A."/>
            <person name="Spatafora J.W."/>
            <person name="Turgeon B.G."/>
            <person name="de Wit P.J.G.M."/>
            <person name="Zhong S."/>
            <person name="Goodwin S.B."/>
            <person name="Grigoriev I.V."/>
        </authorList>
    </citation>
    <scope>NUCLEOTIDE SEQUENCE [LARGE SCALE GENOMIC DNA]</scope>
    <source>
        <strain evidence="3 4">SO2202</strain>
    </source>
</reference>
<accession>M3DF02</accession>
<feature type="region of interest" description="Disordered" evidence="1">
    <location>
        <begin position="1"/>
        <end position="22"/>
    </location>
</feature>
<proteinExistence type="predicted"/>
<evidence type="ECO:0000313" key="3">
    <source>
        <dbReference type="EMBL" id="EMF16104.1"/>
    </source>
</evidence>
<organism evidence="3 4">
    <name type="scientific">Sphaerulina musiva (strain SO2202)</name>
    <name type="common">Poplar stem canker fungus</name>
    <name type="synonym">Septoria musiva</name>
    <dbReference type="NCBI Taxonomy" id="692275"/>
    <lineage>
        <taxon>Eukaryota</taxon>
        <taxon>Fungi</taxon>
        <taxon>Dikarya</taxon>
        <taxon>Ascomycota</taxon>
        <taxon>Pezizomycotina</taxon>
        <taxon>Dothideomycetes</taxon>
        <taxon>Dothideomycetidae</taxon>
        <taxon>Mycosphaerellales</taxon>
        <taxon>Mycosphaerellaceae</taxon>
        <taxon>Sphaerulina</taxon>
    </lineage>
</organism>
<dbReference type="Proteomes" id="UP000016931">
    <property type="component" value="Unassembled WGS sequence"/>
</dbReference>
<dbReference type="GeneID" id="27897761"/>
<evidence type="ECO:0000313" key="4">
    <source>
        <dbReference type="Proteomes" id="UP000016931"/>
    </source>
</evidence>
<sequence length="176" mass="19500">MSQSNSQAMAESSSQPKARIPLDAPGGFSRLILSGMTDSLEGVRNFDDALARIEALSDMEEVVKAAGQLFRVFVDLCNNLDRYIEICRRGDHEALLEVRSIIYVLVTAFLALLALSWMPSFALHTQTLAIGSEELSEDKVSADEANKERGHFVGPRIPRRSQRDTRFERVGTTLTA</sequence>
<feature type="transmembrane region" description="Helical" evidence="2">
    <location>
        <begin position="98"/>
        <end position="118"/>
    </location>
</feature>
<evidence type="ECO:0000256" key="2">
    <source>
        <dbReference type="SAM" id="Phobius"/>
    </source>
</evidence>
<gene>
    <name evidence="3" type="ORF">SEPMUDRAFT_106266</name>
</gene>
<evidence type="ECO:0000256" key="1">
    <source>
        <dbReference type="SAM" id="MobiDB-lite"/>
    </source>
</evidence>
<dbReference type="RefSeq" id="XP_016764225.1">
    <property type="nucleotide sequence ID" value="XM_016900624.1"/>
</dbReference>
<dbReference type="HOGENOM" id="CLU_1526104_0_0_1"/>
<keyword evidence="2" id="KW-0812">Transmembrane</keyword>
<keyword evidence="2" id="KW-1133">Transmembrane helix</keyword>
<name>M3DF02_SPHMS</name>
<dbReference type="EMBL" id="KB456261">
    <property type="protein sequence ID" value="EMF16104.1"/>
    <property type="molecule type" value="Genomic_DNA"/>
</dbReference>
<dbReference type="AlphaFoldDB" id="M3DF02"/>
<feature type="region of interest" description="Disordered" evidence="1">
    <location>
        <begin position="152"/>
        <end position="176"/>
    </location>
</feature>
<protein>
    <submittedName>
        <fullName evidence="3">Uncharacterized protein</fullName>
    </submittedName>
</protein>
<keyword evidence="2" id="KW-0472">Membrane</keyword>